<feature type="transmembrane region" description="Helical" evidence="6">
    <location>
        <begin position="21"/>
        <end position="46"/>
    </location>
</feature>
<proteinExistence type="inferred from homology"/>
<dbReference type="Proteomes" id="UP000237246">
    <property type="component" value="Unassembled WGS sequence"/>
</dbReference>
<evidence type="ECO:0000256" key="3">
    <source>
        <dbReference type="ARBA" id="ARBA00022692"/>
    </source>
</evidence>
<protein>
    <submittedName>
        <fullName evidence="7">Uncharacterized protein</fullName>
    </submittedName>
</protein>
<feature type="non-terminal residue" evidence="7">
    <location>
        <position position="1"/>
    </location>
</feature>
<comment type="caution">
    <text evidence="7">The sequence shown here is derived from an EMBL/GenBank/DDBJ whole genome shotgun (WGS) entry which is preliminary data.</text>
</comment>
<name>A0A2P4S6F9_BAMTH</name>
<accession>A0A2P4S6F9</accession>
<evidence type="ECO:0000256" key="2">
    <source>
        <dbReference type="ARBA" id="ARBA00006843"/>
    </source>
</evidence>
<keyword evidence="5 6" id="KW-0472">Membrane</keyword>
<keyword evidence="4 6" id="KW-1133">Transmembrane helix</keyword>
<evidence type="ECO:0000313" key="7">
    <source>
        <dbReference type="EMBL" id="POI19699.1"/>
    </source>
</evidence>
<evidence type="ECO:0000313" key="8">
    <source>
        <dbReference type="Proteomes" id="UP000237246"/>
    </source>
</evidence>
<evidence type="ECO:0000256" key="6">
    <source>
        <dbReference type="SAM" id="Phobius"/>
    </source>
</evidence>
<dbReference type="OrthoDB" id="9906841at2759"/>
<keyword evidence="8" id="KW-1185">Reference proteome</keyword>
<reference evidence="7 8" key="1">
    <citation type="submission" date="2018-01" db="EMBL/GenBank/DDBJ databases">
        <title>Comparison of the Chinese Bamboo Partridge and Red Junglefowl genome sequences highlights the importance of demography in genome evolution.</title>
        <authorList>
            <person name="Tiley G.P."/>
            <person name="Kimball R.T."/>
            <person name="Braun E.L."/>
            <person name="Burleigh J.G."/>
        </authorList>
    </citation>
    <scope>NUCLEOTIDE SEQUENCE [LARGE SCALE GENOMIC DNA]</scope>
    <source>
        <strain evidence="7">RTK389</strain>
        <tissue evidence="7">Blood</tissue>
    </source>
</reference>
<dbReference type="Pfam" id="PF04505">
    <property type="entry name" value="CD225"/>
    <property type="match status" value="1"/>
</dbReference>
<dbReference type="AlphaFoldDB" id="A0A2P4S6F9"/>
<organism evidence="7 8">
    <name type="scientific">Bambusicola thoracicus</name>
    <name type="common">Chinese bamboo-partridge</name>
    <name type="synonym">Perdix thoracica</name>
    <dbReference type="NCBI Taxonomy" id="9083"/>
    <lineage>
        <taxon>Eukaryota</taxon>
        <taxon>Metazoa</taxon>
        <taxon>Chordata</taxon>
        <taxon>Craniata</taxon>
        <taxon>Vertebrata</taxon>
        <taxon>Euteleostomi</taxon>
        <taxon>Archelosauria</taxon>
        <taxon>Archosauria</taxon>
        <taxon>Dinosauria</taxon>
        <taxon>Saurischia</taxon>
        <taxon>Theropoda</taxon>
        <taxon>Coelurosauria</taxon>
        <taxon>Aves</taxon>
        <taxon>Neognathae</taxon>
        <taxon>Galloanserae</taxon>
        <taxon>Galliformes</taxon>
        <taxon>Phasianidae</taxon>
        <taxon>Perdicinae</taxon>
        <taxon>Bambusicola</taxon>
    </lineage>
</organism>
<evidence type="ECO:0000256" key="5">
    <source>
        <dbReference type="ARBA" id="ARBA00023136"/>
    </source>
</evidence>
<dbReference type="InterPro" id="IPR007593">
    <property type="entry name" value="CD225/Dispanin_fam"/>
</dbReference>
<gene>
    <name evidence="7" type="ORF">CIB84_016556</name>
</gene>
<evidence type="ECO:0000256" key="1">
    <source>
        <dbReference type="ARBA" id="ARBA00004370"/>
    </source>
</evidence>
<comment type="subcellular location">
    <subcellularLocation>
        <location evidence="1">Membrane</location>
    </subcellularLocation>
</comment>
<sequence>SRDRIIAKDFVGASTYGRSAKILNIIALCVGLFVTILSIVLVFLYLPLYLPQP</sequence>
<dbReference type="GO" id="GO:0016020">
    <property type="term" value="C:membrane"/>
    <property type="evidence" value="ECO:0007669"/>
    <property type="project" value="UniProtKB-SubCell"/>
</dbReference>
<keyword evidence="3 6" id="KW-0812">Transmembrane</keyword>
<dbReference type="EMBL" id="PPHD01096206">
    <property type="protein sequence ID" value="POI19699.1"/>
    <property type="molecule type" value="Genomic_DNA"/>
</dbReference>
<evidence type="ECO:0000256" key="4">
    <source>
        <dbReference type="ARBA" id="ARBA00022989"/>
    </source>
</evidence>
<comment type="similarity">
    <text evidence="2">Belongs to the CD225/Dispanin family.</text>
</comment>